<dbReference type="EMBL" id="CAAALY010060774">
    <property type="protein sequence ID" value="VEL23228.1"/>
    <property type="molecule type" value="Genomic_DNA"/>
</dbReference>
<evidence type="ECO:0000313" key="6">
    <source>
        <dbReference type="Proteomes" id="UP000784294"/>
    </source>
</evidence>
<evidence type="ECO:0000256" key="2">
    <source>
        <dbReference type="SAM" id="MobiDB-lite"/>
    </source>
</evidence>
<evidence type="ECO:0000256" key="1">
    <source>
        <dbReference type="ARBA" id="ARBA00022898"/>
    </source>
</evidence>
<keyword evidence="3" id="KW-0472">Membrane</keyword>
<dbReference type="PANTHER" id="PTHR43586:SF8">
    <property type="entry name" value="CYSTEINE DESULFURASE 1, CHLOROPLASTIC"/>
    <property type="match status" value="1"/>
</dbReference>
<keyword evidence="3" id="KW-0812">Transmembrane</keyword>
<dbReference type="SUPFAM" id="SSF53383">
    <property type="entry name" value="PLP-dependent transferases"/>
    <property type="match status" value="1"/>
</dbReference>
<dbReference type="PANTHER" id="PTHR43586">
    <property type="entry name" value="CYSTEINE DESULFURASE"/>
    <property type="match status" value="1"/>
</dbReference>
<proteinExistence type="predicted"/>
<feature type="region of interest" description="Disordered" evidence="2">
    <location>
        <begin position="1"/>
        <end position="21"/>
    </location>
</feature>
<feature type="domain" description="Aminotransferase class V" evidence="4">
    <location>
        <begin position="157"/>
        <end position="212"/>
    </location>
</feature>
<dbReference type="InterPro" id="IPR015421">
    <property type="entry name" value="PyrdxlP-dep_Trfase_major"/>
</dbReference>
<evidence type="ECO:0000259" key="4">
    <source>
        <dbReference type="Pfam" id="PF00266"/>
    </source>
</evidence>
<accession>A0A448WY44</accession>
<keyword evidence="3" id="KW-1133">Transmembrane helix</keyword>
<sequence>MSAYQSPPSRNSSSGHRIFYSLPDKPELNDSNALTYRPSFTLGTPSETSAHGQKESNHPFNLFIVYCDYTASGRSLSFIEDFIYNEVLPEYGNTHTTTSVTALQTTLFRHEAKDIIRNAVRANDHDAVIFVGSGSTGAIHKLVHNLNLETPPATSKEAELEGRPLVVCMAAASNITGIMVDVNEISILVHRYGGLIFWDYATAAPYVDIDMNPVVVGLVNIVFIFAFMPNATLLDIILRFISNCSYIMKL</sequence>
<comment type="caution">
    <text evidence="5">The sequence shown here is derived from an EMBL/GenBank/DDBJ whole genome shotgun (WGS) entry which is preliminary data.</text>
</comment>
<dbReference type="Proteomes" id="UP000784294">
    <property type="component" value="Unassembled WGS sequence"/>
</dbReference>
<gene>
    <name evidence="5" type="ORF">PXEA_LOCUS16668</name>
</gene>
<keyword evidence="6" id="KW-1185">Reference proteome</keyword>
<keyword evidence="1" id="KW-0663">Pyridoxal phosphate</keyword>
<protein>
    <recommendedName>
        <fullName evidence="4">Aminotransferase class V domain-containing protein</fullName>
    </recommendedName>
</protein>
<name>A0A448WY44_9PLAT</name>
<feature type="transmembrane region" description="Helical" evidence="3">
    <location>
        <begin position="214"/>
        <end position="241"/>
    </location>
</feature>
<feature type="compositionally biased region" description="Polar residues" evidence="2">
    <location>
        <begin position="1"/>
        <end position="15"/>
    </location>
</feature>
<evidence type="ECO:0000313" key="5">
    <source>
        <dbReference type="EMBL" id="VEL23228.1"/>
    </source>
</evidence>
<dbReference type="AlphaFoldDB" id="A0A448WY44"/>
<dbReference type="Gene3D" id="3.40.640.10">
    <property type="entry name" value="Type I PLP-dependent aspartate aminotransferase-like (Major domain)"/>
    <property type="match status" value="2"/>
</dbReference>
<dbReference type="InterPro" id="IPR000192">
    <property type="entry name" value="Aminotrans_V_dom"/>
</dbReference>
<reference evidence="5" key="1">
    <citation type="submission" date="2018-11" db="EMBL/GenBank/DDBJ databases">
        <authorList>
            <consortium name="Pathogen Informatics"/>
        </authorList>
    </citation>
    <scope>NUCLEOTIDE SEQUENCE</scope>
</reference>
<dbReference type="InterPro" id="IPR015424">
    <property type="entry name" value="PyrdxlP-dep_Trfase"/>
</dbReference>
<dbReference type="OrthoDB" id="420046at2759"/>
<dbReference type="Pfam" id="PF00266">
    <property type="entry name" value="Aminotran_5"/>
    <property type="match status" value="1"/>
</dbReference>
<evidence type="ECO:0000256" key="3">
    <source>
        <dbReference type="SAM" id="Phobius"/>
    </source>
</evidence>
<organism evidence="5 6">
    <name type="scientific">Protopolystoma xenopodis</name>
    <dbReference type="NCBI Taxonomy" id="117903"/>
    <lineage>
        <taxon>Eukaryota</taxon>
        <taxon>Metazoa</taxon>
        <taxon>Spiralia</taxon>
        <taxon>Lophotrochozoa</taxon>
        <taxon>Platyhelminthes</taxon>
        <taxon>Monogenea</taxon>
        <taxon>Polyopisthocotylea</taxon>
        <taxon>Polystomatidea</taxon>
        <taxon>Polystomatidae</taxon>
        <taxon>Protopolystoma</taxon>
    </lineage>
</organism>